<evidence type="ECO:0000256" key="11">
    <source>
        <dbReference type="ARBA" id="ARBA00023242"/>
    </source>
</evidence>
<feature type="compositionally biased region" description="Polar residues" evidence="12">
    <location>
        <begin position="66"/>
        <end position="81"/>
    </location>
</feature>
<keyword evidence="10" id="KW-0472">Membrane</keyword>
<dbReference type="PANTHER" id="PTHR10350:SF6">
    <property type="entry name" value="NUCLEAR PORE COMPLEX PROTEIN NUP155"/>
    <property type="match status" value="1"/>
</dbReference>
<feature type="compositionally biased region" description="Low complexity" evidence="12">
    <location>
        <begin position="442"/>
        <end position="456"/>
    </location>
</feature>
<evidence type="ECO:0000313" key="15">
    <source>
        <dbReference type="EMBL" id="KAF2455205.1"/>
    </source>
</evidence>
<organism evidence="15 16">
    <name type="scientific">Lineolata rhizophorae</name>
    <dbReference type="NCBI Taxonomy" id="578093"/>
    <lineage>
        <taxon>Eukaryota</taxon>
        <taxon>Fungi</taxon>
        <taxon>Dikarya</taxon>
        <taxon>Ascomycota</taxon>
        <taxon>Pezizomycotina</taxon>
        <taxon>Dothideomycetes</taxon>
        <taxon>Dothideomycetes incertae sedis</taxon>
        <taxon>Lineolatales</taxon>
        <taxon>Lineolataceae</taxon>
        <taxon>Lineolata</taxon>
    </lineage>
</organism>
<comment type="similarity">
    <text evidence="4">Belongs to the non-repetitive/WGA-negative nucleoporin family.</text>
</comment>
<dbReference type="PANTHER" id="PTHR10350">
    <property type="entry name" value="NUCLEAR PORE COMPLEX PROTEIN NUP155"/>
    <property type="match status" value="1"/>
</dbReference>
<evidence type="ECO:0000256" key="5">
    <source>
        <dbReference type="ARBA" id="ARBA00022448"/>
    </source>
</evidence>
<dbReference type="Gene3D" id="1.20.58.1780">
    <property type="match status" value="1"/>
</dbReference>
<evidence type="ECO:0000256" key="6">
    <source>
        <dbReference type="ARBA" id="ARBA00022816"/>
    </source>
</evidence>
<dbReference type="InterPro" id="IPR042533">
    <property type="entry name" value="Nucleoporin_Nup155_C_1"/>
</dbReference>
<evidence type="ECO:0000256" key="8">
    <source>
        <dbReference type="ARBA" id="ARBA00023010"/>
    </source>
</evidence>
<dbReference type="Pfam" id="PF08801">
    <property type="entry name" value="Nucleoporin_N"/>
    <property type="match status" value="1"/>
</dbReference>
<feature type="region of interest" description="Disordered" evidence="12">
    <location>
        <begin position="1"/>
        <end position="85"/>
    </location>
</feature>
<feature type="compositionally biased region" description="Gly residues" evidence="12">
    <location>
        <begin position="1363"/>
        <end position="1374"/>
    </location>
</feature>
<evidence type="ECO:0000256" key="1">
    <source>
        <dbReference type="ARBA" id="ARBA00004335"/>
    </source>
</evidence>
<dbReference type="GO" id="GO:0000972">
    <property type="term" value="P:transcription-dependent tethering of RNA polymerase II gene DNA at nuclear periphery"/>
    <property type="evidence" value="ECO:0007669"/>
    <property type="project" value="TreeGrafter"/>
</dbReference>
<protein>
    <submittedName>
        <fullName evidence="15">Non-repetitive/WGA-negative nucleoporin C-terminal-domain-containing protein</fullName>
    </submittedName>
</protein>
<dbReference type="GO" id="GO:0006606">
    <property type="term" value="P:protein import into nucleus"/>
    <property type="evidence" value="ECO:0007669"/>
    <property type="project" value="TreeGrafter"/>
</dbReference>
<keyword evidence="7" id="KW-0653">Protein transport</keyword>
<dbReference type="Proteomes" id="UP000799766">
    <property type="component" value="Unassembled WGS sequence"/>
</dbReference>
<dbReference type="FunFam" id="1.25.40.450:FF:000002">
    <property type="entry name" value="Putative non-repetitive nucleoporin"/>
    <property type="match status" value="1"/>
</dbReference>
<evidence type="ECO:0000259" key="13">
    <source>
        <dbReference type="Pfam" id="PF03177"/>
    </source>
</evidence>
<sequence>MAAPGTPQRPMPGLYMNTPAPNRHDRGFGGNADQPFRPPVYRAPSGAAGGAAAAGVQNAQQAGQQNSRPSSAGRQTAQSITPVERAARAVNENLTRESRFPELDNYVTQGISSEYDLTTASQAWAPFERVRRFPIPDRIFEQYNRAQVNTMMGLLAEIHHAWISIDNSLYMWDYTNPNPELIGFEEQAYNVTAVRMIKPKKGVFTNRITHLLAIGTTQEITLLGMECKKGPGGVYGVELFQTRMSVPTRGIDVSVIEDGRDGRIFFAGRNSNDVYEMTYQQEERWFQNRCSKICHTSTRLQSVMPSIPFSVRPPHEHVVQMVADDTRSLLYVLSSESTIRVFHMRSEISFDCCITMTFMAIRTSIQHMVARTDLIDPTTDIASIAAISATESSRLNLMIITSTGCRIFMSATSGYYATDATSPPTSMAVHHVKFPPATAANGQPQQRTIQQQPGGPYAANQPIIDTNSRALIVTRRAARFPPGYFFCFVAAHAAAPSDELFLSAPDSGRMARPAEPQQMSRYFETGLWCDLGSRAEDVGVVSEGSGGAEKMPLGFGNEMAIQFDKPIAEIAILTNTGVHTFRRRRLVDVFAAVARRGAGLEGTQDAADTVRFIRRYGRTETTATALAVACGQAVSGGGASTAAGADGRVSGVNDPDVLDFARRVFIEQGGKPTLNENAIMAFGGHANPVENVRPSPRHDGIALYVARLVRRVWKEKVMEEKVIPGGGLEVKSTVLVDKLRSIQRDLAALQEFLSRNKAYIDGLAGPGETALARAATKQEEVALQGEHRALDALVKLIVSVIEGLSFVLVLFEGEGAVAARAAADILLSLPDTQRQRARELTYEQLFTSTPGRDLARELVKAIVNRSIARGANVDSVAEALRRRCGSFCSADDVVVFKAQELLTKAAEAGAATEGGRSLLNESLLLFQQVASALTGEQLKTAVAQYVEMEFFAGAVRLVLRCASMVDRAGQAAAWVRAGMPQADDRQKQFEKRTECYNLIHDIINAVDASVARTRPEHLADPHHPVARRKAEAYEEIHNSTDELFQTNLFDWYVAQGWEERLLDIRSPAVVAYLQSKADERLDHADLLWRYFARYNCFFDAAVVQLKLAKSDAFEIPLSKRIEYLGWAKTNASTGFGISANMGALRSPDSSMLSTLTGPRGASPAGSFAATDSRLSRQELLAEASDLLDMAAVQAELLERVPHHPRLTAENRERAIQMLNGPIRTVESLYHDFADEAGYYDICLVLYKISQYRNQAHIRSTWQCLLEKVVAEREVLGAAERRALERQVQRQRRGGAADAATRINLALWRNRPAPWAALSEQVRALGSRLGMDDAVFPVDMLVPMLERWSVTATTDPTSMLPRGGAAGNNNGGGGALAQLDPNEYPPPPPPPPHWVPTVMFDLGVPPDALYAVYEVLAFADMEPFTSRAGRRLVAANLVYVVCNWVERSEASGEWVCGGPEGQERVAEALREIVGQGWLAGRDGAVGEVRADVLEELVRKVELGGM</sequence>
<dbReference type="GO" id="GO:0017056">
    <property type="term" value="F:structural constituent of nuclear pore"/>
    <property type="evidence" value="ECO:0007669"/>
    <property type="project" value="InterPro"/>
</dbReference>
<keyword evidence="5" id="KW-0813">Transport</keyword>
<dbReference type="InterPro" id="IPR007187">
    <property type="entry name" value="Nucleoporin_Nup133/Nup155_C"/>
</dbReference>
<evidence type="ECO:0000256" key="2">
    <source>
        <dbReference type="ARBA" id="ARBA00004567"/>
    </source>
</evidence>
<evidence type="ECO:0000256" key="4">
    <source>
        <dbReference type="ARBA" id="ARBA00007373"/>
    </source>
</evidence>
<dbReference type="GO" id="GO:0051028">
    <property type="term" value="P:mRNA transport"/>
    <property type="evidence" value="ECO:0007669"/>
    <property type="project" value="UniProtKB-KW"/>
</dbReference>
<evidence type="ECO:0000313" key="16">
    <source>
        <dbReference type="Proteomes" id="UP000799766"/>
    </source>
</evidence>
<feature type="region of interest" description="Disordered" evidence="12">
    <location>
        <begin position="437"/>
        <end position="456"/>
    </location>
</feature>
<keyword evidence="8" id="KW-0811">Translocation</keyword>
<dbReference type="InterPro" id="IPR014908">
    <property type="entry name" value="Nucleoporin_Nup133/Nup155_N"/>
</dbReference>
<dbReference type="FunFam" id="1.25.40.440:FF:000001">
    <property type="entry name" value="Nuclear pore complex subunit"/>
    <property type="match status" value="1"/>
</dbReference>
<evidence type="ECO:0000256" key="7">
    <source>
        <dbReference type="ARBA" id="ARBA00022927"/>
    </source>
</evidence>
<dbReference type="InterPro" id="IPR004870">
    <property type="entry name" value="Nucleoporin_Nup155"/>
</dbReference>
<dbReference type="Pfam" id="PF03177">
    <property type="entry name" value="Nucleoporin_C"/>
    <property type="match status" value="1"/>
</dbReference>
<keyword evidence="6" id="KW-0509">mRNA transport</keyword>
<keyword evidence="9" id="KW-0906">Nuclear pore complex</keyword>
<dbReference type="Gene3D" id="1.20.120.1880">
    <property type="entry name" value="Nucleoporin, helical C-terminal domain"/>
    <property type="match status" value="1"/>
</dbReference>
<proteinExistence type="inferred from homology"/>
<feature type="compositionally biased region" description="Low complexity" evidence="12">
    <location>
        <begin position="50"/>
        <end position="65"/>
    </location>
</feature>
<accession>A0A6A6NTV8</accession>
<evidence type="ECO:0000256" key="10">
    <source>
        <dbReference type="ARBA" id="ARBA00023136"/>
    </source>
</evidence>
<evidence type="ECO:0000256" key="9">
    <source>
        <dbReference type="ARBA" id="ARBA00023132"/>
    </source>
</evidence>
<dbReference type="InterPro" id="IPR042537">
    <property type="entry name" value="Nucleoporin_Nup155_C_2"/>
</dbReference>
<dbReference type="InterPro" id="IPR042538">
    <property type="entry name" value="Nucleoporin_Nup155_C_3"/>
</dbReference>
<name>A0A6A6NTV8_9PEZI</name>
<evidence type="ECO:0000256" key="3">
    <source>
        <dbReference type="ARBA" id="ARBA00004620"/>
    </source>
</evidence>
<comment type="subcellular location">
    <subcellularLocation>
        <location evidence="1">Nucleus membrane</location>
        <topology evidence="1">Peripheral membrane protein</topology>
        <orientation evidence="1">Cytoplasmic side</orientation>
    </subcellularLocation>
    <subcellularLocation>
        <location evidence="3">Nucleus membrane</location>
        <topology evidence="3">Peripheral membrane protein</topology>
        <orientation evidence="3">Nucleoplasmic side</orientation>
    </subcellularLocation>
    <subcellularLocation>
        <location evidence="2">Nucleus</location>
        <location evidence="2">Nuclear pore complex</location>
    </subcellularLocation>
</comment>
<dbReference type="GO" id="GO:0051292">
    <property type="term" value="P:nuclear pore complex assembly"/>
    <property type="evidence" value="ECO:0007669"/>
    <property type="project" value="UniProtKB-ARBA"/>
</dbReference>
<dbReference type="EMBL" id="MU001688">
    <property type="protein sequence ID" value="KAF2455205.1"/>
    <property type="molecule type" value="Genomic_DNA"/>
</dbReference>
<keyword evidence="16" id="KW-1185">Reference proteome</keyword>
<evidence type="ECO:0000259" key="14">
    <source>
        <dbReference type="Pfam" id="PF08801"/>
    </source>
</evidence>
<dbReference type="OrthoDB" id="338970at2759"/>
<feature type="domain" description="Nucleoporin Nup133/Nup155-like C-terminal" evidence="13">
    <location>
        <begin position="695"/>
        <end position="1449"/>
    </location>
</feature>
<dbReference type="GO" id="GO:0036228">
    <property type="term" value="P:protein localization to nuclear inner membrane"/>
    <property type="evidence" value="ECO:0007669"/>
    <property type="project" value="TreeGrafter"/>
</dbReference>
<dbReference type="GO" id="GO:0031965">
    <property type="term" value="C:nuclear membrane"/>
    <property type="evidence" value="ECO:0007669"/>
    <property type="project" value="UniProtKB-SubCell"/>
</dbReference>
<feature type="region of interest" description="Disordered" evidence="12">
    <location>
        <begin position="1354"/>
        <end position="1388"/>
    </location>
</feature>
<keyword evidence="11" id="KW-0539">Nucleus</keyword>
<dbReference type="GO" id="GO:0006405">
    <property type="term" value="P:RNA export from nucleus"/>
    <property type="evidence" value="ECO:0007669"/>
    <property type="project" value="TreeGrafter"/>
</dbReference>
<reference evidence="15" key="1">
    <citation type="journal article" date="2020" name="Stud. Mycol.">
        <title>101 Dothideomycetes genomes: a test case for predicting lifestyles and emergence of pathogens.</title>
        <authorList>
            <person name="Haridas S."/>
            <person name="Albert R."/>
            <person name="Binder M."/>
            <person name="Bloem J."/>
            <person name="Labutti K."/>
            <person name="Salamov A."/>
            <person name="Andreopoulos B."/>
            <person name="Baker S."/>
            <person name="Barry K."/>
            <person name="Bills G."/>
            <person name="Bluhm B."/>
            <person name="Cannon C."/>
            <person name="Castanera R."/>
            <person name="Culley D."/>
            <person name="Daum C."/>
            <person name="Ezra D."/>
            <person name="Gonzalez J."/>
            <person name="Henrissat B."/>
            <person name="Kuo A."/>
            <person name="Liang C."/>
            <person name="Lipzen A."/>
            <person name="Lutzoni F."/>
            <person name="Magnuson J."/>
            <person name="Mondo S."/>
            <person name="Nolan M."/>
            <person name="Ohm R."/>
            <person name="Pangilinan J."/>
            <person name="Park H.-J."/>
            <person name="Ramirez L."/>
            <person name="Alfaro M."/>
            <person name="Sun H."/>
            <person name="Tritt A."/>
            <person name="Yoshinaga Y."/>
            <person name="Zwiers L.-H."/>
            <person name="Turgeon B."/>
            <person name="Goodwin S."/>
            <person name="Spatafora J."/>
            <person name="Crous P."/>
            <person name="Grigoriev I."/>
        </authorList>
    </citation>
    <scope>NUCLEOTIDE SEQUENCE</scope>
    <source>
        <strain evidence="15">ATCC 16933</strain>
    </source>
</reference>
<dbReference type="Gene3D" id="1.25.40.450">
    <property type="entry name" value="Nucleoporin, helical domain, N-terminal subdomain"/>
    <property type="match status" value="1"/>
</dbReference>
<dbReference type="Gene3D" id="1.25.40.440">
    <property type="entry name" value="Nucleoporin, helical domain, central subdomain"/>
    <property type="match status" value="1"/>
</dbReference>
<dbReference type="GO" id="GO:0044611">
    <property type="term" value="C:nuclear pore inner ring"/>
    <property type="evidence" value="ECO:0007669"/>
    <property type="project" value="TreeGrafter"/>
</dbReference>
<evidence type="ECO:0000256" key="12">
    <source>
        <dbReference type="SAM" id="MobiDB-lite"/>
    </source>
</evidence>
<feature type="domain" description="Nucleoporin Nup133/Nup155-like N-terminal" evidence="14">
    <location>
        <begin position="124"/>
        <end position="579"/>
    </location>
</feature>
<gene>
    <name evidence="15" type="ORF">BDY21DRAFT_81334</name>
</gene>